<dbReference type="AlphaFoldDB" id="A0A834BYQ6"/>
<keyword evidence="9" id="KW-0175">Coiled coil</keyword>
<evidence type="ECO:0000256" key="9">
    <source>
        <dbReference type="SAM" id="Coils"/>
    </source>
</evidence>
<feature type="coiled-coil region" evidence="9">
    <location>
        <begin position="354"/>
        <end position="537"/>
    </location>
</feature>
<keyword evidence="2" id="KW-0964">Secreted</keyword>
<keyword evidence="5" id="KW-0084">Basement membrane</keyword>
<dbReference type="InterPro" id="IPR002049">
    <property type="entry name" value="LE_dom"/>
</dbReference>
<dbReference type="Proteomes" id="UP000646548">
    <property type="component" value="Unassembled WGS sequence"/>
</dbReference>
<evidence type="ECO:0000256" key="6">
    <source>
        <dbReference type="ARBA" id="ARBA00023157"/>
    </source>
</evidence>
<dbReference type="GO" id="GO:0005604">
    <property type="term" value="C:basement membrane"/>
    <property type="evidence" value="ECO:0007669"/>
    <property type="project" value="UniProtKB-SubCell"/>
</dbReference>
<dbReference type="EMBL" id="WKFB01000455">
    <property type="protein sequence ID" value="KAF6722452.1"/>
    <property type="molecule type" value="Genomic_DNA"/>
</dbReference>
<keyword evidence="3" id="KW-0272">Extracellular matrix</keyword>
<sequence length="543" mass="61461">MIWDSVLCTCSRNTGDSGNDQFGCRPCECDFGGSLNNRCMMGNGQCDCRRHLIGRQCSEVQPGYFCAPLDYYKYEAEDANGRSPTDSALRGKVRPQAADDCIQHLSNQARRHRRHRRVSSSQQYHTALRRIRQLQQTPDVTTVNREHTPGMVVTWTGPGFARVKDGAGLVFSIDNIPHAMEYHIMLRYEPESPEDWEAVVSITSVNLPSSLRCGNLLPTEQLYTETLLHQNRYIQMSRPFCFEPNNRYVVAIRFQRHGVTHRHLTAFILIDSLVLIPKYTELPGFQGSELQAKQNKEDMVRYMCPGLLHDHSHAPPGGHVLQAHLQHLLHHPQRSSAALAERVKDEANSTKQALSASDKAIEKATAALKEAQSNLNNTQNATAEVDLQLLQLEGKQMDIMMRLQNLSAEAEALRNKTEMNRKMAEDALALANNATLRASSLEQSFNNTEERYKELLQKVESIGDSGSLDSIQQKVRTMKSDAENLLNKAKDGIKQLDNLSNTFKENEDRMQKQLEELEDLKQNATDVRDELRKKMQAFSVCQV</sequence>
<evidence type="ECO:0000256" key="1">
    <source>
        <dbReference type="ARBA" id="ARBA00004302"/>
    </source>
</evidence>
<evidence type="ECO:0000256" key="2">
    <source>
        <dbReference type="ARBA" id="ARBA00022525"/>
    </source>
</evidence>
<dbReference type="CDD" id="cd00055">
    <property type="entry name" value="EGF_Lam"/>
    <property type="match status" value="1"/>
</dbReference>
<protein>
    <submittedName>
        <fullName evidence="11">Laminin subunit beta-4</fullName>
    </submittedName>
</protein>
<dbReference type="Pfam" id="PF21199">
    <property type="entry name" value="LAMININ_IV_B"/>
    <property type="match status" value="1"/>
</dbReference>
<evidence type="ECO:0000256" key="3">
    <source>
        <dbReference type="ARBA" id="ARBA00022530"/>
    </source>
</evidence>
<comment type="caution">
    <text evidence="11">The sequence shown here is derived from an EMBL/GenBank/DDBJ whole genome shotgun (WGS) entry which is preliminary data.</text>
</comment>
<feature type="domain" description="Laminin IV type B" evidence="10">
    <location>
        <begin position="66"/>
        <end position="341"/>
    </location>
</feature>
<dbReference type="SUPFAM" id="SSF57196">
    <property type="entry name" value="EGF/Laminin"/>
    <property type="match status" value="1"/>
</dbReference>
<organism evidence="11 12">
    <name type="scientific">Oryzias melastigma</name>
    <name type="common">Marine medaka</name>
    <dbReference type="NCBI Taxonomy" id="30732"/>
    <lineage>
        <taxon>Eukaryota</taxon>
        <taxon>Metazoa</taxon>
        <taxon>Chordata</taxon>
        <taxon>Craniata</taxon>
        <taxon>Vertebrata</taxon>
        <taxon>Euteleostomi</taxon>
        <taxon>Actinopterygii</taxon>
        <taxon>Neopterygii</taxon>
        <taxon>Teleostei</taxon>
        <taxon>Neoteleostei</taxon>
        <taxon>Acanthomorphata</taxon>
        <taxon>Ovalentaria</taxon>
        <taxon>Atherinomorphae</taxon>
        <taxon>Beloniformes</taxon>
        <taxon>Adrianichthyidae</taxon>
        <taxon>Oryziinae</taxon>
        <taxon>Oryzias</taxon>
    </lineage>
</organism>
<evidence type="ECO:0000256" key="7">
    <source>
        <dbReference type="ARBA" id="ARBA00023180"/>
    </source>
</evidence>
<keyword evidence="7" id="KW-0325">Glycoprotein</keyword>
<dbReference type="InterPro" id="IPR013015">
    <property type="entry name" value="Laminin_IV_B"/>
</dbReference>
<comment type="subcellular location">
    <subcellularLocation>
        <location evidence="1">Secreted</location>
        <location evidence="1">Extracellular space</location>
        <location evidence="1">Extracellular matrix</location>
        <location evidence="1">Basement membrane</location>
    </subcellularLocation>
</comment>
<proteinExistence type="predicted"/>
<dbReference type="Gene3D" id="2.10.25.10">
    <property type="entry name" value="Laminin"/>
    <property type="match status" value="1"/>
</dbReference>
<accession>A0A834BYQ6</accession>
<evidence type="ECO:0000256" key="5">
    <source>
        <dbReference type="ARBA" id="ARBA00022869"/>
    </source>
</evidence>
<name>A0A834BYQ6_ORYME</name>
<dbReference type="SMART" id="SM00180">
    <property type="entry name" value="EGF_Lam"/>
    <property type="match status" value="1"/>
</dbReference>
<keyword evidence="8" id="KW-0424">Laminin EGF-like domain</keyword>
<evidence type="ECO:0000313" key="12">
    <source>
        <dbReference type="Proteomes" id="UP000646548"/>
    </source>
</evidence>
<dbReference type="FunFam" id="2.10.25.10:FF:000011">
    <property type="entry name" value="Cadherin EGF LAG seven-pass G-type receptor"/>
    <property type="match status" value="1"/>
</dbReference>
<dbReference type="PROSITE" id="PS51116">
    <property type="entry name" value="LAMININ_IVB"/>
    <property type="match status" value="1"/>
</dbReference>
<gene>
    <name evidence="11" type="ORF">FQA47_021282</name>
</gene>
<evidence type="ECO:0000256" key="4">
    <source>
        <dbReference type="ARBA" id="ARBA00022737"/>
    </source>
</evidence>
<evidence type="ECO:0000256" key="8">
    <source>
        <dbReference type="ARBA" id="ARBA00023292"/>
    </source>
</evidence>
<evidence type="ECO:0000259" key="10">
    <source>
        <dbReference type="PROSITE" id="PS51116"/>
    </source>
</evidence>
<evidence type="ECO:0000313" key="11">
    <source>
        <dbReference type="EMBL" id="KAF6722452.1"/>
    </source>
</evidence>
<keyword evidence="6" id="KW-1015">Disulfide bond</keyword>
<reference evidence="11" key="1">
    <citation type="journal article" name="BMC Genomics">
        <title>Long-read sequencing and de novo genome assembly of marine medaka (Oryzias melastigma).</title>
        <authorList>
            <person name="Liang P."/>
            <person name="Saqib H.S.A."/>
            <person name="Ni X."/>
            <person name="Shen Y."/>
        </authorList>
    </citation>
    <scope>NUCLEOTIDE SEQUENCE</scope>
    <source>
        <strain evidence="11">Bigg-433</strain>
    </source>
</reference>
<keyword evidence="4" id="KW-0677">Repeat</keyword>
<dbReference type="Pfam" id="PF00053">
    <property type="entry name" value="EGF_laminin"/>
    <property type="match status" value="1"/>
</dbReference>